<dbReference type="InterPro" id="IPR004205">
    <property type="entry name" value="Cyt_bc1_su8"/>
</dbReference>
<evidence type="ECO:0000256" key="5">
    <source>
        <dbReference type="ARBA" id="ARBA00022692"/>
    </source>
</evidence>
<dbReference type="InterPro" id="IPR036642">
    <property type="entry name" value="Cyt_bc1_su8_sf"/>
</dbReference>
<keyword evidence="7 11" id="KW-0249">Electron transport</keyword>
<evidence type="ECO:0000256" key="4">
    <source>
        <dbReference type="ARBA" id="ARBA00022660"/>
    </source>
</evidence>
<dbReference type="PANTHER" id="PTHR12119:SF2">
    <property type="entry name" value="CYTOCHROME B-C1 COMPLEX SUBUNIT 8"/>
    <property type="match status" value="1"/>
</dbReference>
<evidence type="ECO:0000256" key="12">
    <source>
        <dbReference type="SAM" id="MobiDB-lite"/>
    </source>
</evidence>
<dbReference type="VEuPathDB" id="FungiDB:Z517_12387"/>
<organism evidence="13 14">
    <name type="scientific">Fonsecaea pedrosoi CBS 271.37</name>
    <dbReference type="NCBI Taxonomy" id="1442368"/>
    <lineage>
        <taxon>Eukaryota</taxon>
        <taxon>Fungi</taxon>
        <taxon>Dikarya</taxon>
        <taxon>Ascomycota</taxon>
        <taxon>Pezizomycotina</taxon>
        <taxon>Eurotiomycetes</taxon>
        <taxon>Chaetothyriomycetidae</taxon>
        <taxon>Chaetothyriales</taxon>
        <taxon>Herpotrichiellaceae</taxon>
        <taxon>Fonsecaea</taxon>
    </lineage>
</organism>
<keyword evidence="6 11" id="KW-0999">Mitochondrion inner membrane</keyword>
<dbReference type="GeneID" id="25311877"/>
<accession>A0A0D2EJA4</accession>
<dbReference type="EMBL" id="KN846977">
    <property type="protein sequence ID" value="KIW74447.1"/>
    <property type="molecule type" value="Genomic_DNA"/>
</dbReference>
<evidence type="ECO:0000256" key="6">
    <source>
        <dbReference type="ARBA" id="ARBA00022792"/>
    </source>
</evidence>
<dbReference type="Proteomes" id="UP000053029">
    <property type="component" value="Unassembled WGS sequence"/>
</dbReference>
<evidence type="ECO:0000256" key="1">
    <source>
        <dbReference type="ARBA" id="ARBA00004434"/>
    </source>
</evidence>
<dbReference type="STRING" id="1442368.A0A0D2EJA4"/>
<proteinExistence type="inferred from homology"/>
<dbReference type="GO" id="GO:0045275">
    <property type="term" value="C:respiratory chain complex III"/>
    <property type="evidence" value="ECO:0007669"/>
    <property type="project" value="UniProtKB-UniRule"/>
</dbReference>
<comment type="function">
    <text evidence="11">Component of the ubiquinol-cytochrome c oxidoreductase, a multisubunit transmembrane complex that is part of the mitochondrial electron transport chain which drives oxidative phosphorylation. The complex plays an important role in the uptake of multiple carbon sources present in different host niches.</text>
</comment>
<keyword evidence="4 11" id="KW-0679">Respiratory chain</keyword>
<dbReference type="GO" id="GO:0006122">
    <property type="term" value="P:mitochondrial electron transport, ubiquinol to cytochrome c"/>
    <property type="evidence" value="ECO:0007669"/>
    <property type="project" value="UniProtKB-UniRule"/>
</dbReference>
<comment type="similarity">
    <text evidence="2 11">Belongs to the UQCRQ/QCR8 family.</text>
</comment>
<keyword evidence="8 11" id="KW-1133">Transmembrane helix</keyword>
<gene>
    <name evidence="13" type="ORF">Z517_12387</name>
</gene>
<evidence type="ECO:0000256" key="3">
    <source>
        <dbReference type="ARBA" id="ARBA00022448"/>
    </source>
</evidence>
<feature type="transmembrane region" description="Helical" evidence="11">
    <location>
        <begin position="103"/>
        <end position="121"/>
    </location>
</feature>
<comment type="subunit">
    <text evidence="11">Component of the ubiquinol-cytochrome c oxidoreductase (cytochrome b-c1 complex, complex III, CIII), a multisubunit enzyme composed of 3 respiratory subunits cytochrome b, cytochrome c1 and Rieske protein, 2 core protein subunits, and additional low-molecular weight protein subunits. The complex exists as an obligatory dimer and forms supercomplexes (SCs) in the inner mitochondrial membrane with cytochrome c oxidase (complex IV, CIV).</text>
</comment>
<reference evidence="13 14" key="1">
    <citation type="submission" date="2015-01" db="EMBL/GenBank/DDBJ databases">
        <title>The Genome Sequence of Fonsecaea pedrosoi CBS 271.37.</title>
        <authorList>
            <consortium name="The Broad Institute Genomics Platform"/>
            <person name="Cuomo C."/>
            <person name="de Hoog S."/>
            <person name="Gorbushina A."/>
            <person name="Stielow B."/>
            <person name="Teixiera M."/>
            <person name="Abouelleil A."/>
            <person name="Chapman S.B."/>
            <person name="Priest M."/>
            <person name="Young S.K."/>
            <person name="Wortman J."/>
            <person name="Nusbaum C."/>
            <person name="Birren B."/>
        </authorList>
    </citation>
    <scope>NUCLEOTIDE SEQUENCE [LARGE SCALE GENOMIC DNA]</scope>
    <source>
        <strain evidence="13 14">CBS 271.37</strain>
    </source>
</reference>
<evidence type="ECO:0000313" key="14">
    <source>
        <dbReference type="Proteomes" id="UP000053029"/>
    </source>
</evidence>
<feature type="region of interest" description="Disordered" evidence="12">
    <location>
        <begin position="36"/>
        <end position="66"/>
    </location>
</feature>
<keyword evidence="3 11" id="KW-0813">Transport</keyword>
<evidence type="ECO:0000256" key="2">
    <source>
        <dbReference type="ARBA" id="ARBA00007668"/>
    </source>
</evidence>
<dbReference type="GO" id="GO:0005743">
    <property type="term" value="C:mitochondrial inner membrane"/>
    <property type="evidence" value="ECO:0007669"/>
    <property type="project" value="UniProtKB-SubCell"/>
</dbReference>
<evidence type="ECO:0000256" key="11">
    <source>
        <dbReference type="RuleBase" id="RU368118"/>
    </source>
</evidence>
<keyword evidence="10 11" id="KW-0472">Membrane</keyword>
<dbReference type="HOGENOM" id="CLU_156007_0_1_1"/>
<name>A0A0D2EJA4_9EURO</name>
<sequence length="138" mass="15573">MRPTPALRMQATRILRSGHGPDPKNGVYGIVQSLKPSDPSQQHVAPNHQLASETTNKTLTLDTGSPTQKNIVTYAMSPNRQNPTSTLLSDAIFNTFRRSRNQVLYWVPPFLIAYLAMDWATERNEYLNSKPGRAEYEE</sequence>
<evidence type="ECO:0000313" key="13">
    <source>
        <dbReference type="EMBL" id="KIW74447.1"/>
    </source>
</evidence>
<dbReference type="OrthoDB" id="6683853at2759"/>
<dbReference type="RefSeq" id="XP_013278255.1">
    <property type="nucleotide sequence ID" value="XM_013422801.1"/>
</dbReference>
<evidence type="ECO:0000256" key="8">
    <source>
        <dbReference type="ARBA" id="ARBA00022989"/>
    </source>
</evidence>
<dbReference type="SUPFAM" id="SSF81508">
    <property type="entry name" value="Ubiquinone-binding protein QP-C of cytochrome bc1 complex (Ubiquinol-cytochrome c reductase)"/>
    <property type="match status" value="1"/>
</dbReference>
<dbReference type="Pfam" id="PF02939">
    <property type="entry name" value="UcrQ"/>
    <property type="match status" value="1"/>
</dbReference>
<keyword evidence="5 11" id="KW-0812">Transmembrane</keyword>
<keyword evidence="9 11" id="KW-0496">Mitochondrion</keyword>
<keyword evidence="14" id="KW-1185">Reference proteome</keyword>
<protein>
    <recommendedName>
        <fullName evidence="11">Cytochrome b-c1 complex subunit 8</fullName>
    </recommendedName>
    <alternativeName>
        <fullName evidence="11">Complex III subunit 8</fullName>
    </alternativeName>
</protein>
<comment type="subcellular location">
    <subcellularLocation>
        <location evidence="1 11">Mitochondrion inner membrane</location>
        <topology evidence="1 11">Single-pass membrane protein</topology>
    </subcellularLocation>
</comment>
<dbReference type="AlphaFoldDB" id="A0A0D2EJA4"/>
<evidence type="ECO:0000256" key="9">
    <source>
        <dbReference type="ARBA" id="ARBA00023128"/>
    </source>
</evidence>
<dbReference type="Gene3D" id="1.20.5.210">
    <property type="entry name" value="Cytochrome b-c1 complex subunit 8"/>
    <property type="match status" value="1"/>
</dbReference>
<evidence type="ECO:0000256" key="7">
    <source>
        <dbReference type="ARBA" id="ARBA00022982"/>
    </source>
</evidence>
<dbReference type="PANTHER" id="PTHR12119">
    <property type="entry name" value="UBIQUINOL-CYTOCHROME C REDUCTASE COMPLEX UBIQUINONE-BINDING PROTEIN QP-C"/>
    <property type="match status" value="1"/>
</dbReference>
<dbReference type="FunFam" id="1.20.5.210:FF:000001">
    <property type="entry name" value="Cytochrome b-c1 complex subunit 8"/>
    <property type="match status" value="1"/>
</dbReference>
<evidence type="ECO:0000256" key="10">
    <source>
        <dbReference type="ARBA" id="ARBA00023136"/>
    </source>
</evidence>